<evidence type="ECO:0000256" key="1">
    <source>
        <dbReference type="SAM" id="MobiDB-lite"/>
    </source>
</evidence>
<feature type="compositionally biased region" description="Low complexity" evidence="1">
    <location>
        <begin position="504"/>
        <end position="516"/>
    </location>
</feature>
<feature type="region of interest" description="Disordered" evidence="1">
    <location>
        <begin position="481"/>
        <end position="586"/>
    </location>
</feature>
<feature type="region of interest" description="Disordered" evidence="1">
    <location>
        <begin position="117"/>
        <end position="145"/>
    </location>
</feature>
<proteinExistence type="predicted"/>
<protein>
    <recommendedName>
        <fullName evidence="2">DUF7924 domain-containing protein</fullName>
    </recommendedName>
</protein>
<feature type="compositionally biased region" description="Basic residues" evidence="1">
    <location>
        <begin position="32"/>
        <end position="43"/>
    </location>
</feature>
<gene>
    <name evidence="3" type="ORF">G6O67_003769</name>
</gene>
<dbReference type="EMBL" id="JAAVMX010000004">
    <property type="protein sequence ID" value="KAF4509619.1"/>
    <property type="molecule type" value="Genomic_DNA"/>
</dbReference>
<feature type="compositionally biased region" description="Polar residues" evidence="1">
    <location>
        <begin position="552"/>
        <end position="566"/>
    </location>
</feature>
<organism evidence="3 4">
    <name type="scientific">Ophiocordyceps sinensis</name>
    <dbReference type="NCBI Taxonomy" id="72228"/>
    <lineage>
        <taxon>Eukaryota</taxon>
        <taxon>Fungi</taxon>
        <taxon>Dikarya</taxon>
        <taxon>Ascomycota</taxon>
        <taxon>Pezizomycotina</taxon>
        <taxon>Sordariomycetes</taxon>
        <taxon>Hypocreomycetidae</taxon>
        <taxon>Hypocreales</taxon>
        <taxon>Ophiocordycipitaceae</taxon>
        <taxon>Ophiocordyceps</taxon>
    </lineage>
</organism>
<comment type="caution">
    <text evidence="3">The sequence shown here is derived from an EMBL/GenBank/DDBJ whole genome shotgun (WGS) entry which is preliminary data.</text>
</comment>
<evidence type="ECO:0000313" key="3">
    <source>
        <dbReference type="EMBL" id="KAF4509619.1"/>
    </source>
</evidence>
<dbReference type="Proteomes" id="UP000557566">
    <property type="component" value="Unassembled WGS sequence"/>
</dbReference>
<feature type="compositionally biased region" description="Low complexity" evidence="1">
    <location>
        <begin position="117"/>
        <end position="136"/>
    </location>
</feature>
<feature type="domain" description="DUF7924" evidence="2">
    <location>
        <begin position="236"/>
        <end position="394"/>
    </location>
</feature>
<sequence length="586" mass="64563">MAQINPAPALNSPMASACKRERLTDHSTKARPPAKRPKFTKRHNFPPSFWDNLSKVSLTPLALREFDRRNEAQQHSPIHTPAGRVVSKDIARFARHGGPDIRHLRGFRASQGIAVMSSTPASTTSRSRQTQSKTATGASSRSRKLSAYGKNFQEHLNDHNVYMNSQKSRPNNAKAIQSELAKERASLSPSKFSEGAFESFQRESEEVAFESDVMTMLFPRLRGTSDILSKQNVLFTEPKPITDDNAVKPKPDVFDGARLQDLSKELKADEDLRSTVIPTKHPSVPVAPNFFLEAKGPDGNAAVAQRQACYDGAYGVRAIHDLQNYRETEPAYDGNAYTFSSTFHASTGTLQLYSHHVTAPTTNGLPEYHMMKLRGFNMTDTRDTFVAGATAFRNARDLAKRHRDAFIQAANTRAARMSAMDPADVTGAYQEIPAPALHETRESVDLSGDGAWQDADGALQQLMADGDDGPLQGETTVIPRYLRAEEDSQKPGQESGRLEGDDPSLSFASSFTSFETETLRSKRPRQSLSPPTKPKRTLPCMSGTGADKGPRITQSSAPTASMQSDSSESRWVETYARKGKVRFKTP</sequence>
<name>A0A8H4PSG1_9HYPO</name>
<evidence type="ECO:0000259" key="2">
    <source>
        <dbReference type="Pfam" id="PF25545"/>
    </source>
</evidence>
<reference evidence="3 4" key="1">
    <citation type="journal article" date="2020" name="Genome Biol. Evol.">
        <title>A new high-quality draft genome assembly of the Chinese cordyceps Ophiocordyceps sinensis.</title>
        <authorList>
            <person name="Shu R."/>
            <person name="Zhang J."/>
            <person name="Meng Q."/>
            <person name="Zhang H."/>
            <person name="Zhou G."/>
            <person name="Li M."/>
            <person name="Wu P."/>
            <person name="Zhao Y."/>
            <person name="Chen C."/>
            <person name="Qin Q."/>
        </authorList>
    </citation>
    <scope>NUCLEOTIDE SEQUENCE [LARGE SCALE GENOMIC DNA]</scope>
    <source>
        <strain evidence="3 4">IOZ07</strain>
    </source>
</reference>
<feature type="region of interest" description="Disordered" evidence="1">
    <location>
        <begin position="1"/>
        <end position="43"/>
    </location>
</feature>
<keyword evidence="4" id="KW-1185">Reference proteome</keyword>
<feature type="compositionally biased region" description="Basic residues" evidence="1">
    <location>
        <begin position="577"/>
        <end position="586"/>
    </location>
</feature>
<dbReference type="Pfam" id="PF25545">
    <property type="entry name" value="DUF7924"/>
    <property type="match status" value="1"/>
</dbReference>
<evidence type="ECO:0000313" key="4">
    <source>
        <dbReference type="Proteomes" id="UP000557566"/>
    </source>
</evidence>
<accession>A0A8H4PSG1</accession>
<dbReference type="OrthoDB" id="4923327at2759"/>
<dbReference type="AlphaFoldDB" id="A0A8H4PSG1"/>
<dbReference type="InterPro" id="IPR057684">
    <property type="entry name" value="DUF7924"/>
</dbReference>
<feature type="compositionally biased region" description="Basic and acidic residues" evidence="1">
    <location>
        <begin position="18"/>
        <end position="28"/>
    </location>
</feature>